<organism evidence="1 2">
    <name type="scientific">Streptomyces citrinus</name>
    <dbReference type="NCBI Taxonomy" id="3118173"/>
    <lineage>
        <taxon>Bacteria</taxon>
        <taxon>Bacillati</taxon>
        <taxon>Actinomycetota</taxon>
        <taxon>Actinomycetes</taxon>
        <taxon>Kitasatosporales</taxon>
        <taxon>Streptomycetaceae</taxon>
        <taxon>Streptomyces</taxon>
    </lineage>
</organism>
<dbReference type="EMBL" id="CP146022">
    <property type="protein sequence ID" value="WWQ66531.1"/>
    <property type="molecule type" value="Genomic_DNA"/>
</dbReference>
<protein>
    <submittedName>
        <fullName evidence="1">DUF952 domain-containing protein</fullName>
    </submittedName>
</protein>
<evidence type="ECO:0000313" key="2">
    <source>
        <dbReference type="Proteomes" id="UP001432251"/>
    </source>
</evidence>
<proteinExistence type="predicted"/>
<accession>A0ACD5AH29</accession>
<dbReference type="Proteomes" id="UP001432251">
    <property type="component" value="Chromosome"/>
</dbReference>
<gene>
    <name evidence="1" type="ORF">V2W30_26505</name>
</gene>
<evidence type="ECO:0000313" key="1">
    <source>
        <dbReference type="EMBL" id="WWQ66531.1"/>
    </source>
</evidence>
<name>A0ACD5AH29_9ACTN</name>
<sequence length="111" mass="12218">MSELLHITERTLWESARAAGTYTWSTRGRTLQEEGFIHCSFPHQLRGVAELLYGAAPAPGELVVLVIDPALLDVPVRVEEVSPGGPRFPHIYGPLPVVAVTEVRDWPHPDA</sequence>
<reference evidence="1" key="1">
    <citation type="journal article" date="2025" name="Int. J. Syst. Evol. Microbiol.">
        <title>Streptomyces citrinus sp. nov., with yellow diffusible pigment.</title>
        <authorList>
            <person name="He Y."/>
            <person name="Yang E."/>
            <person name="Xu J."/>
            <person name="Sun Y."/>
            <person name="Sun L."/>
        </authorList>
    </citation>
    <scope>NUCLEOTIDE SEQUENCE</scope>
    <source>
        <strain evidence="1">Q6</strain>
    </source>
</reference>
<keyword evidence="2" id="KW-1185">Reference proteome</keyword>